<dbReference type="Gene3D" id="1.10.10.60">
    <property type="entry name" value="Homeodomain-like"/>
    <property type="match status" value="1"/>
</dbReference>
<keyword evidence="7" id="KW-1185">Reference proteome</keyword>
<dbReference type="PANTHER" id="PTHR30055">
    <property type="entry name" value="HTH-TYPE TRANSCRIPTIONAL REGULATOR RUTR"/>
    <property type="match status" value="1"/>
</dbReference>
<protein>
    <recommendedName>
        <fullName evidence="5">HTH tetR-type domain-containing protein</fullName>
    </recommendedName>
</protein>
<keyword evidence="3" id="KW-0804">Transcription</keyword>
<feature type="domain" description="HTH tetR-type" evidence="5">
    <location>
        <begin position="28"/>
        <end position="88"/>
    </location>
</feature>
<organism evidence="6 7">
    <name type="scientific">Planotetraspora thailandica</name>
    <dbReference type="NCBI Taxonomy" id="487172"/>
    <lineage>
        <taxon>Bacteria</taxon>
        <taxon>Bacillati</taxon>
        <taxon>Actinomycetota</taxon>
        <taxon>Actinomycetes</taxon>
        <taxon>Streptosporangiales</taxon>
        <taxon>Streptosporangiaceae</taxon>
        <taxon>Planotetraspora</taxon>
    </lineage>
</organism>
<evidence type="ECO:0000313" key="6">
    <source>
        <dbReference type="EMBL" id="GII55633.1"/>
    </source>
</evidence>
<gene>
    <name evidence="6" type="ORF">Pth03_40220</name>
</gene>
<dbReference type="InterPro" id="IPR009057">
    <property type="entry name" value="Homeodomain-like_sf"/>
</dbReference>
<comment type="caution">
    <text evidence="6">The sequence shown here is derived from an EMBL/GenBank/DDBJ whole genome shotgun (WGS) entry which is preliminary data.</text>
</comment>
<accession>A0A8J3V1D3</accession>
<feature type="DNA-binding region" description="H-T-H motif" evidence="4">
    <location>
        <begin position="51"/>
        <end position="70"/>
    </location>
</feature>
<dbReference type="PROSITE" id="PS50977">
    <property type="entry name" value="HTH_TETR_2"/>
    <property type="match status" value="1"/>
</dbReference>
<reference evidence="6" key="1">
    <citation type="submission" date="2021-01" db="EMBL/GenBank/DDBJ databases">
        <title>Whole genome shotgun sequence of Planotetraspora thailandica NBRC 104271.</title>
        <authorList>
            <person name="Komaki H."/>
            <person name="Tamura T."/>
        </authorList>
    </citation>
    <scope>NUCLEOTIDE SEQUENCE</scope>
    <source>
        <strain evidence="6">NBRC 104271</strain>
    </source>
</reference>
<dbReference type="Proteomes" id="UP000605992">
    <property type="component" value="Unassembled WGS sequence"/>
</dbReference>
<dbReference type="GO" id="GO:0003700">
    <property type="term" value="F:DNA-binding transcription factor activity"/>
    <property type="evidence" value="ECO:0007669"/>
    <property type="project" value="TreeGrafter"/>
</dbReference>
<dbReference type="InterPro" id="IPR001647">
    <property type="entry name" value="HTH_TetR"/>
</dbReference>
<keyword evidence="1" id="KW-0805">Transcription regulation</keyword>
<dbReference type="AlphaFoldDB" id="A0A8J3V1D3"/>
<dbReference type="Pfam" id="PF00440">
    <property type="entry name" value="TetR_N"/>
    <property type="match status" value="1"/>
</dbReference>
<keyword evidence="2 4" id="KW-0238">DNA-binding</keyword>
<proteinExistence type="predicted"/>
<dbReference type="PROSITE" id="PS01081">
    <property type="entry name" value="HTH_TETR_1"/>
    <property type="match status" value="1"/>
</dbReference>
<evidence type="ECO:0000256" key="1">
    <source>
        <dbReference type="ARBA" id="ARBA00023015"/>
    </source>
</evidence>
<dbReference type="InterPro" id="IPR050109">
    <property type="entry name" value="HTH-type_TetR-like_transc_reg"/>
</dbReference>
<evidence type="ECO:0000256" key="3">
    <source>
        <dbReference type="ARBA" id="ARBA00023163"/>
    </source>
</evidence>
<dbReference type="InterPro" id="IPR023772">
    <property type="entry name" value="DNA-bd_HTH_TetR-type_CS"/>
</dbReference>
<dbReference type="EMBL" id="BOOR01000027">
    <property type="protein sequence ID" value="GII55633.1"/>
    <property type="molecule type" value="Genomic_DNA"/>
</dbReference>
<name>A0A8J3V1D3_9ACTN</name>
<dbReference type="Gene3D" id="1.10.357.10">
    <property type="entry name" value="Tetracycline Repressor, domain 2"/>
    <property type="match status" value="1"/>
</dbReference>
<evidence type="ECO:0000259" key="5">
    <source>
        <dbReference type="PROSITE" id="PS50977"/>
    </source>
</evidence>
<dbReference type="SUPFAM" id="SSF46689">
    <property type="entry name" value="Homeodomain-like"/>
    <property type="match status" value="1"/>
</dbReference>
<evidence type="ECO:0000256" key="2">
    <source>
        <dbReference type="ARBA" id="ARBA00023125"/>
    </source>
</evidence>
<dbReference type="GO" id="GO:0000976">
    <property type="term" value="F:transcription cis-regulatory region binding"/>
    <property type="evidence" value="ECO:0007669"/>
    <property type="project" value="TreeGrafter"/>
</dbReference>
<dbReference type="PANTHER" id="PTHR30055:SF234">
    <property type="entry name" value="HTH-TYPE TRANSCRIPTIONAL REGULATOR BETI"/>
    <property type="match status" value="1"/>
</dbReference>
<sequence>MSADTRWMRACVECHMLGRVSLRDRKRARIRQTLVDAATELFESNGYDETTIADIAAEADIGTRTFFSYFASKEELLFPESDARVQAAVEAIASRGPGEGPAEVLLRALHKVGDDSDEMTSRLAALRLRLVRSVPVVRGRALQIQLDAQREIARHLAAAFPERLDEVSAAALTGAFVGAVTGALQVLLDDLDGLGDPAAIQEAVRRATDVALTPWLQASAWTAEPPRHGTA</sequence>
<dbReference type="PRINTS" id="PR00455">
    <property type="entry name" value="HTHTETR"/>
</dbReference>
<evidence type="ECO:0000313" key="7">
    <source>
        <dbReference type="Proteomes" id="UP000605992"/>
    </source>
</evidence>
<evidence type="ECO:0000256" key="4">
    <source>
        <dbReference type="PROSITE-ProRule" id="PRU00335"/>
    </source>
</evidence>